<proteinExistence type="inferred from homology"/>
<name>A2EXW4_TRIV3</name>
<dbReference type="RefSeq" id="XP_001314736.1">
    <property type="nucleotide sequence ID" value="XM_001314702.1"/>
</dbReference>
<dbReference type="InterPro" id="IPR035929">
    <property type="entry name" value="CoaB-like_sf"/>
</dbReference>
<protein>
    <submittedName>
        <fullName evidence="8">Phosphopantothenoylcysteine decarboxylase/phosphopantothenate--cysteine ligase, putative</fullName>
    </submittedName>
</protein>
<sequence>MFEGKNIVIGITGGIAAYKMATLASMLGKTKASVHIIMTENAEKFITPVTFEALVKTKVHVDTFDREYHNTIAHIELAKNADIFLVSPASANFIAKASHGMADDMLTTTFLAAKCPKFVAPAMNTAMLENPITQDNIKTLQKYGIEIIQPSSGMLACGDVGSGKMAEPEVIFSYIERVIARNKDMIGKNVLVTAGATRESLDPVRFITNHSTGKMGFAIAKEAMLRGANVTIVKAMTSAPIPPFVKIIEVDSAEHMFEKVTEISDQMDIVIKAAAVADYTPIEYSDEKVKKKDGDLEIKLKRTKDILMYLGEHRRENQFICGFSMETENLVENSTLKLNKKKADMIVANNLKVQGAGFGTDTNLVTLITKEGAHELEMMSKEKVSEKIFDKILEMMKK</sequence>
<reference evidence="8" key="1">
    <citation type="submission" date="2006-10" db="EMBL/GenBank/DDBJ databases">
        <authorList>
            <person name="Amadeo P."/>
            <person name="Zhao Q."/>
            <person name="Wortman J."/>
            <person name="Fraser-Liggett C."/>
            <person name="Carlton J."/>
        </authorList>
    </citation>
    <scope>NUCLEOTIDE SEQUENCE</scope>
    <source>
        <strain evidence="8">G3</strain>
    </source>
</reference>
<keyword evidence="9" id="KW-1185">Reference proteome</keyword>
<dbReference type="GO" id="GO:0015937">
    <property type="term" value="P:coenzyme A biosynthetic process"/>
    <property type="evidence" value="ECO:0000318"/>
    <property type="project" value="GO_Central"/>
</dbReference>
<feature type="domain" description="Flavoprotein" evidence="6">
    <location>
        <begin position="5"/>
        <end position="175"/>
    </location>
</feature>
<dbReference type="Gene3D" id="3.40.50.1950">
    <property type="entry name" value="Flavin prenyltransferase-like"/>
    <property type="match status" value="1"/>
</dbReference>
<dbReference type="InterPro" id="IPR003382">
    <property type="entry name" value="Flavoprotein"/>
</dbReference>
<dbReference type="GO" id="GO:0010181">
    <property type="term" value="F:FMN binding"/>
    <property type="evidence" value="ECO:0000318"/>
    <property type="project" value="GO_Central"/>
</dbReference>
<dbReference type="STRING" id="5722.A2EXW4"/>
<feature type="domain" description="DNA/pantothenate metabolism flavoprotein C-terminal" evidence="7">
    <location>
        <begin position="186"/>
        <end position="394"/>
    </location>
</feature>
<dbReference type="VEuPathDB" id="TrichDB:TVAG_020500"/>
<evidence type="ECO:0000259" key="6">
    <source>
        <dbReference type="Pfam" id="PF02441"/>
    </source>
</evidence>
<dbReference type="GO" id="GO:0015941">
    <property type="term" value="P:pantothenate catabolic process"/>
    <property type="evidence" value="ECO:0007669"/>
    <property type="project" value="InterPro"/>
</dbReference>
<dbReference type="GO" id="GO:0004632">
    <property type="term" value="F:phosphopantothenate--cysteine ligase activity"/>
    <property type="evidence" value="ECO:0007669"/>
    <property type="project" value="InterPro"/>
</dbReference>
<keyword evidence="2" id="KW-0210">Decarboxylase</keyword>
<evidence type="ECO:0000256" key="3">
    <source>
        <dbReference type="ARBA" id="ARBA00022993"/>
    </source>
</evidence>
<dbReference type="GO" id="GO:0071513">
    <property type="term" value="C:phosphopantothenoylcysteine decarboxylase complex"/>
    <property type="evidence" value="ECO:0000318"/>
    <property type="project" value="GO_Central"/>
</dbReference>
<dbReference type="SMR" id="A2EXW4"/>
<dbReference type="InterPro" id="IPR007085">
    <property type="entry name" value="DNA/pantothenate-metab_flavo_C"/>
</dbReference>
<evidence type="ECO:0000313" key="8">
    <source>
        <dbReference type="EMBL" id="EAY02497.1"/>
    </source>
</evidence>
<evidence type="ECO:0000256" key="1">
    <source>
        <dbReference type="ARBA" id="ARBA00005703"/>
    </source>
</evidence>
<organism evidence="8 9">
    <name type="scientific">Trichomonas vaginalis (strain ATCC PRA-98 / G3)</name>
    <dbReference type="NCBI Taxonomy" id="412133"/>
    <lineage>
        <taxon>Eukaryota</taxon>
        <taxon>Metamonada</taxon>
        <taxon>Parabasalia</taxon>
        <taxon>Trichomonadida</taxon>
        <taxon>Trichomonadidae</taxon>
        <taxon>Trichomonas</taxon>
    </lineage>
</organism>
<evidence type="ECO:0000256" key="4">
    <source>
        <dbReference type="ARBA" id="ARBA00023239"/>
    </source>
</evidence>
<keyword evidence="4" id="KW-0456">Lyase</keyword>
<dbReference type="Pfam" id="PF02441">
    <property type="entry name" value="Flavoprotein"/>
    <property type="match status" value="1"/>
</dbReference>
<dbReference type="Gene3D" id="3.40.50.10300">
    <property type="entry name" value="CoaB-like"/>
    <property type="match status" value="1"/>
</dbReference>
<evidence type="ECO:0000256" key="5">
    <source>
        <dbReference type="ARBA" id="ARBA00038350"/>
    </source>
</evidence>
<dbReference type="AlphaFoldDB" id="A2EXW4"/>
<keyword evidence="3" id="KW-0173">Coenzyme A biosynthesis</keyword>
<dbReference type="InterPro" id="IPR005252">
    <property type="entry name" value="CoaBC"/>
</dbReference>
<dbReference type="HAMAP" id="MF_02225">
    <property type="entry name" value="CoaBC"/>
    <property type="match status" value="1"/>
</dbReference>
<dbReference type="eggNOG" id="KOG0672">
    <property type="taxonomic scope" value="Eukaryota"/>
</dbReference>
<evidence type="ECO:0000259" key="7">
    <source>
        <dbReference type="Pfam" id="PF04127"/>
    </source>
</evidence>
<dbReference type="SUPFAM" id="SSF102645">
    <property type="entry name" value="CoaB-like"/>
    <property type="match status" value="1"/>
</dbReference>
<dbReference type="NCBIfam" id="TIGR00521">
    <property type="entry name" value="coaBC_dfp"/>
    <property type="match status" value="1"/>
</dbReference>
<comment type="similarity">
    <text evidence="5">Belongs to the HFCD (homooligomeric flavin containing Cys decarboxylase) superfamily.</text>
</comment>
<dbReference type="PANTHER" id="PTHR14359:SF6">
    <property type="entry name" value="PHOSPHOPANTOTHENOYLCYSTEINE DECARBOXYLASE"/>
    <property type="match status" value="1"/>
</dbReference>
<dbReference type="SUPFAM" id="SSF52507">
    <property type="entry name" value="Homo-oligomeric flavin-containing Cys decarboxylases, HFCD"/>
    <property type="match status" value="1"/>
</dbReference>
<dbReference type="PANTHER" id="PTHR14359">
    <property type="entry name" value="HOMO-OLIGOMERIC FLAVIN CONTAINING CYS DECARBOXYLASE FAMILY"/>
    <property type="match status" value="1"/>
</dbReference>
<dbReference type="VEuPathDB" id="TrichDB:TVAGG3_0317950"/>
<dbReference type="InterPro" id="IPR036551">
    <property type="entry name" value="Flavin_trans-like"/>
</dbReference>
<dbReference type="GO" id="GO:0004633">
    <property type="term" value="F:phosphopantothenoylcysteine decarboxylase activity"/>
    <property type="evidence" value="ECO:0000318"/>
    <property type="project" value="GO_Central"/>
</dbReference>
<keyword evidence="8" id="KW-0436">Ligase</keyword>
<dbReference type="InParanoid" id="A2EXW4"/>
<reference evidence="8" key="2">
    <citation type="journal article" date="2007" name="Science">
        <title>Draft genome sequence of the sexually transmitted pathogen Trichomonas vaginalis.</title>
        <authorList>
            <person name="Carlton J.M."/>
            <person name="Hirt R.P."/>
            <person name="Silva J.C."/>
            <person name="Delcher A.L."/>
            <person name="Schatz M."/>
            <person name="Zhao Q."/>
            <person name="Wortman J.R."/>
            <person name="Bidwell S.L."/>
            <person name="Alsmark U.C.M."/>
            <person name="Besteiro S."/>
            <person name="Sicheritz-Ponten T."/>
            <person name="Noel C.J."/>
            <person name="Dacks J.B."/>
            <person name="Foster P.G."/>
            <person name="Simillion C."/>
            <person name="Van de Peer Y."/>
            <person name="Miranda-Saavedra D."/>
            <person name="Barton G.J."/>
            <person name="Westrop G.D."/>
            <person name="Mueller S."/>
            <person name="Dessi D."/>
            <person name="Fiori P.L."/>
            <person name="Ren Q."/>
            <person name="Paulsen I."/>
            <person name="Zhang H."/>
            <person name="Bastida-Corcuera F.D."/>
            <person name="Simoes-Barbosa A."/>
            <person name="Brown M.T."/>
            <person name="Hayes R.D."/>
            <person name="Mukherjee M."/>
            <person name="Okumura C.Y."/>
            <person name="Schneider R."/>
            <person name="Smith A.J."/>
            <person name="Vanacova S."/>
            <person name="Villalvazo M."/>
            <person name="Haas B.J."/>
            <person name="Pertea M."/>
            <person name="Feldblyum T.V."/>
            <person name="Utterback T.R."/>
            <person name="Shu C.L."/>
            <person name="Osoegawa K."/>
            <person name="de Jong P.J."/>
            <person name="Hrdy I."/>
            <person name="Horvathova L."/>
            <person name="Zubacova Z."/>
            <person name="Dolezal P."/>
            <person name="Malik S.B."/>
            <person name="Logsdon J.M. Jr."/>
            <person name="Henze K."/>
            <person name="Gupta A."/>
            <person name="Wang C.C."/>
            <person name="Dunne R.L."/>
            <person name="Upcroft J.A."/>
            <person name="Upcroft P."/>
            <person name="White O."/>
            <person name="Salzberg S.L."/>
            <person name="Tang P."/>
            <person name="Chiu C.-H."/>
            <person name="Lee Y.-S."/>
            <person name="Embley T.M."/>
            <person name="Coombs G.H."/>
            <person name="Mottram J.C."/>
            <person name="Tachezy J."/>
            <person name="Fraser-Liggett C.M."/>
            <person name="Johnson P.J."/>
        </authorList>
    </citation>
    <scope>NUCLEOTIDE SEQUENCE [LARGE SCALE GENOMIC DNA]</scope>
    <source>
        <strain evidence="8">G3</strain>
    </source>
</reference>
<evidence type="ECO:0000313" key="9">
    <source>
        <dbReference type="Proteomes" id="UP000001542"/>
    </source>
</evidence>
<comment type="similarity">
    <text evidence="1">Belongs to the PPC synthetase family.</text>
</comment>
<dbReference type="Proteomes" id="UP000001542">
    <property type="component" value="Unassembled WGS sequence"/>
</dbReference>
<evidence type="ECO:0000256" key="2">
    <source>
        <dbReference type="ARBA" id="ARBA00022793"/>
    </source>
</evidence>
<dbReference type="Pfam" id="PF04127">
    <property type="entry name" value="DFP"/>
    <property type="match status" value="1"/>
</dbReference>
<dbReference type="OrthoDB" id="1532798at2759"/>
<dbReference type="EMBL" id="DS113534">
    <property type="protein sequence ID" value="EAY02497.1"/>
    <property type="molecule type" value="Genomic_DNA"/>
</dbReference>
<dbReference type="KEGG" id="tva:4760337"/>
<gene>
    <name evidence="8" type="ORF">TVAG_020500</name>
</gene>
<accession>A2EXW4</accession>
<dbReference type="OMA" id="AMNVNMY"/>